<dbReference type="Proteomes" id="UP001431209">
    <property type="component" value="Unassembled WGS sequence"/>
</dbReference>
<evidence type="ECO:0000313" key="3">
    <source>
        <dbReference type="Proteomes" id="UP001431209"/>
    </source>
</evidence>
<proteinExistence type="predicted"/>
<sequence length="300" mass="34897">MGNLCGKSKNFEDDKPRPSESSPIISTSHQQYQTSKPNITNEINNTQIKPIEPVQQIVVEQKVVEPVVEQKEIQTNQDDINQSEIDALVQLDADQEAERQRLQEEELLREQELEIQREEELLRLQEQELLQEQEEEERRRQIEEEEYLRRSASFRINNELEKLTQEEDEYEKEQRELDERKRKRELLMKGASSPPPTDSYEATPVIEVVTEEPSIPTDLPNNESTEPPPPPPPMPVEKPITPRLRATRSEIISPTLQQKQHKSTPLMASASVADITQTRKSLRPSIAHRTEEDVWKNVFK</sequence>
<organism evidence="2 3">
    <name type="scientific">Acrasis kona</name>
    <dbReference type="NCBI Taxonomy" id="1008807"/>
    <lineage>
        <taxon>Eukaryota</taxon>
        <taxon>Discoba</taxon>
        <taxon>Heterolobosea</taxon>
        <taxon>Tetramitia</taxon>
        <taxon>Eutetramitia</taxon>
        <taxon>Acrasidae</taxon>
        <taxon>Acrasis</taxon>
    </lineage>
</organism>
<feature type="region of interest" description="Disordered" evidence="1">
    <location>
        <begin position="1"/>
        <end position="34"/>
    </location>
</feature>
<accession>A0AAW2YJ41</accession>
<feature type="compositionally biased region" description="Pro residues" evidence="1">
    <location>
        <begin position="226"/>
        <end position="236"/>
    </location>
</feature>
<feature type="region of interest" description="Disordered" evidence="1">
    <location>
        <begin position="253"/>
        <end position="272"/>
    </location>
</feature>
<evidence type="ECO:0000313" key="2">
    <source>
        <dbReference type="EMBL" id="KAL0477320.1"/>
    </source>
</evidence>
<dbReference type="EMBL" id="JAOPGA020000166">
    <property type="protein sequence ID" value="KAL0477320.1"/>
    <property type="molecule type" value="Genomic_DNA"/>
</dbReference>
<feature type="compositionally biased region" description="Basic and acidic residues" evidence="1">
    <location>
        <begin position="9"/>
        <end position="18"/>
    </location>
</feature>
<keyword evidence="3" id="KW-1185">Reference proteome</keyword>
<reference evidence="2 3" key="1">
    <citation type="submission" date="2024-03" db="EMBL/GenBank/DDBJ databases">
        <title>The Acrasis kona genome and developmental transcriptomes reveal deep origins of eukaryotic multicellular pathways.</title>
        <authorList>
            <person name="Sheikh S."/>
            <person name="Fu C.-J."/>
            <person name="Brown M.W."/>
            <person name="Baldauf S.L."/>
        </authorList>
    </citation>
    <scope>NUCLEOTIDE SEQUENCE [LARGE SCALE GENOMIC DNA]</scope>
    <source>
        <strain evidence="2 3">ATCC MYA-3509</strain>
    </source>
</reference>
<feature type="region of interest" description="Disordered" evidence="1">
    <location>
        <begin position="131"/>
        <end position="240"/>
    </location>
</feature>
<protein>
    <submittedName>
        <fullName evidence="2">EDE1</fullName>
    </submittedName>
</protein>
<comment type="caution">
    <text evidence="2">The sequence shown here is derived from an EMBL/GenBank/DDBJ whole genome shotgun (WGS) entry which is preliminary data.</text>
</comment>
<gene>
    <name evidence="2" type="ORF">AKO1_005247</name>
</gene>
<dbReference type="AlphaFoldDB" id="A0AAW2YJ41"/>
<feature type="compositionally biased region" description="Polar residues" evidence="1">
    <location>
        <begin position="19"/>
        <end position="34"/>
    </location>
</feature>
<evidence type="ECO:0000256" key="1">
    <source>
        <dbReference type="SAM" id="MobiDB-lite"/>
    </source>
</evidence>
<name>A0AAW2YJ41_9EUKA</name>